<dbReference type="Proteomes" id="UP000009027">
    <property type="component" value="Unassembled WGS sequence"/>
</dbReference>
<dbReference type="AlphaFoldDB" id="F9WST9"/>
<gene>
    <name evidence="1" type="ORF">TvY486_0003005</name>
</gene>
<dbReference type="VEuPathDB" id="TriTrypDB:TvY486_0003005"/>
<evidence type="ECO:0000313" key="1">
    <source>
        <dbReference type="EMBL" id="CCD20628.1"/>
    </source>
</evidence>
<organism evidence="1 2">
    <name type="scientific">Trypanosoma vivax (strain Y486)</name>
    <dbReference type="NCBI Taxonomy" id="1055687"/>
    <lineage>
        <taxon>Eukaryota</taxon>
        <taxon>Discoba</taxon>
        <taxon>Euglenozoa</taxon>
        <taxon>Kinetoplastea</taxon>
        <taxon>Metakinetoplastina</taxon>
        <taxon>Trypanosomatida</taxon>
        <taxon>Trypanosomatidae</taxon>
        <taxon>Trypanosoma</taxon>
        <taxon>Duttonella</taxon>
    </lineage>
</organism>
<name>F9WST9_TRYVY</name>
<sequence>MGKVVNMLVALTESVKRLEGGVENISKDAQVATVELQKALRHAGKAAEHAECAEKAVGRADARMQEAAAMLGGVSNKNISSVGVVCSLMRRINGAKKRFALLIQRNVGRRKKGR</sequence>
<reference evidence="1 2" key="1">
    <citation type="journal article" date="2012" name="Proc. Natl. Acad. Sci. U.S.A.">
        <title>Antigenic diversity is generated by distinct evolutionary mechanisms in African trypanosome species.</title>
        <authorList>
            <person name="Jackson A.P."/>
            <person name="Berry A."/>
            <person name="Aslett M."/>
            <person name="Allison H.C."/>
            <person name="Burton P."/>
            <person name="Vavrova-Anderson J."/>
            <person name="Brown R."/>
            <person name="Browne H."/>
            <person name="Corton N."/>
            <person name="Hauser H."/>
            <person name="Gamble J."/>
            <person name="Gilderthorp R."/>
            <person name="Marcello L."/>
            <person name="McQuillan J."/>
            <person name="Otto T.D."/>
            <person name="Quail M.A."/>
            <person name="Sanders M.J."/>
            <person name="van Tonder A."/>
            <person name="Ginger M.L."/>
            <person name="Field M.C."/>
            <person name="Barry J.D."/>
            <person name="Hertz-Fowler C."/>
            <person name="Berriman M."/>
        </authorList>
    </citation>
    <scope>NUCLEOTIDE SEQUENCE</scope>
    <source>
        <strain evidence="1 2">Y486</strain>
    </source>
</reference>
<proteinExistence type="predicted"/>
<dbReference type="EMBL" id="CAEX01006003">
    <property type="protein sequence ID" value="CCD20628.1"/>
    <property type="molecule type" value="Genomic_DNA"/>
</dbReference>
<evidence type="ECO:0000313" key="2">
    <source>
        <dbReference type="Proteomes" id="UP000009027"/>
    </source>
</evidence>
<keyword evidence="2" id="KW-1185">Reference proteome</keyword>
<accession>F9WST9</accession>
<protein>
    <submittedName>
        <fullName evidence="1">Uncharacterized protein</fullName>
    </submittedName>
</protein>